<dbReference type="EMBL" id="JAYGJQ010000002">
    <property type="protein sequence ID" value="MEA9357189.1"/>
    <property type="molecule type" value="Genomic_DNA"/>
</dbReference>
<dbReference type="PRINTS" id="PR00420">
    <property type="entry name" value="RNGMNOXGNASE"/>
</dbReference>
<dbReference type="RefSeq" id="WP_323577088.1">
    <property type="nucleotide sequence ID" value="NZ_JAYGJQ010000002.1"/>
</dbReference>
<dbReference type="Gene3D" id="3.50.50.60">
    <property type="entry name" value="FAD/NAD(P)-binding domain"/>
    <property type="match status" value="1"/>
</dbReference>
<dbReference type="Proteomes" id="UP001302274">
    <property type="component" value="Unassembled WGS sequence"/>
</dbReference>
<evidence type="ECO:0000256" key="1">
    <source>
        <dbReference type="ARBA" id="ARBA00023002"/>
    </source>
</evidence>
<dbReference type="SUPFAM" id="SSF51905">
    <property type="entry name" value="FAD/NAD(P)-binding domain"/>
    <property type="match status" value="1"/>
</dbReference>
<keyword evidence="4" id="KW-1185">Reference proteome</keyword>
<feature type="domain" description="FAD-binding" evidence="2">
    <location>
        <begin position="4"/>
        <end position="320"/>
    </location>
</feature>
<comment type="caution">
    <text evidence="3">The sequence shown here is derived from an EMBL/GenBank/DDBJ whole genome shotgun (WGS) entry which is preliminary data.</text>
</comment>
<dbReference type="InterPro" id="IPR036188">
    <property type="entry name" value="FAD/NAD-bd_sf"/>
</dbReference>
<dbReference type="Pfam" id="PF01494">
    <property type="entry name" value="FAD_binding_3"/>
    <property type="match status" value="1"/>
</dbReference>
<dbReference type="PANTHER" id="PTHR43747">
    <property type="entry name" value="FAD-BINDING PROTEIN"/>
    <property type="match status" value="1"/>
</dbReference>
<keyword evidence="1" id="KW-0560">Oxidoreductase</keyword>
<name>A0ABU5VVU8_9BACT</name>
<organism evidence="3 4">
    <name type="scientific">Bacteriovorax antarcticus</name>
    <dbReference type="NCBI Taxonomy" id="3088717"/>
    <lineage>
        <taxon>Bacteria</taxon>
        <taxon>Pseudomonadati</taxon>
        <taxon>Bdellovibrionota</taxon>
        <taxon>Bacteriovoracia</taxon>
        <taxon>Bacteriovoracales</taxon>
        <taxon>Bacteriovoracaceae</taxon>
        <taxon>Bacteriovorax</taxon>
    </lineage>
</organism>
<evidence type="ECO:0000259" key="2">
    <source>
        <dbReference type="Pfam" id="PF01494"/>
    </source>
</evidence>
<evidence type="ECO:0000313" key="4">
    <source>
        <dbReference type="Proteomes" id="UP001302274"/>
    </source>
</evidence>
<dbReference type="InterPro" id="IPR050816">
    <property type="entry name" value="Flavin-dep_Halogenase_NPB"/>
</dbReference>
<reference evidence="3 4" key="1">
    <citation type="submission" date="2023-11" db="EMBL/GenBank/DDBJ databases">
        <title>A Novel Polar Bacteriovorax (B. antarcticus) Isolated from the Biocrust in Antarctica.</title>
        <authorList>
            <person name="Mun W."/>
            <person name="Choi S.Y."/>
            <person name="Mitchell R.J."/>
        </authorList>
    </citation>
    <scope>NUCLEOTIDE SEQUENCE [LARGE SCALE GENOMIC DNA]</scope>
    <source>
        <strain evidence="3 4">PP10</strain>
    </source>
</reference>
<sequence length="396" mass="44515">MSSYDVIVVGGGPGGCTTATYLALKGHKVLLIEKEVFPRFKIGESLLPFSMEVMKETGFYDVLSSGKYIQKNGAYFFDSVTNDNIYFDFANGGKAEFPHAYEVIRSEFDKDLLEYAQKKGVEVRQPEEFVNAEFSDTGVMVKTNKGIYHSKYIVDGSGRASIVTSPFQKKVKNPFYINNFAVFAHFEGVDRSYLKSEGDICVGILKNKAWSWTIPFKGNTTSVGIVSTQEFVVEMQQSEEFFDQRVADNPFFHQIMKNAKRTSPFMIQSNFSYANEKFVGNRWGTVGDAMSFLDPVFSSGVHVSLMSAKYLSTNIDFALRNGEIGLDDPANVHNYEELMKMGVGRFHNLLQIFYEGDFINKIRNIEGKEHSMGAMIAAVSGGMWRDSNSLMRFGIL</sequence>
<gene>
    <name evidence="3" type="ORF">SHI21_13270</name>
</gene>
<dbReference type="PANTHER" id="PTHR43747:SF5">
    <property type="entry name" value="FAD-BINDING DOMAIN-CONTAINING PROTEIN"/>
    <property type="match status" value="1"/>
</dbReference>
<evidence type="ECO:0000313" key="3">
    <source>
        <dbReference type="EMBL" id="MEA9357189.1"/>
    </source>
</evidence>
<accession>A0ABU5VVU8</accession>
<dbReference type="InterPro" id="IPR002938">
    <property type="entry name" value="FAD-bd"/>
</dbReference>
<proteinExistence type="predicted"/>
<protein>
    <submittedName>
        <fullName evidence="3">FAD-dependent oxidoreductase</fullName>
    </submittedName>
</protein>